<feature type="transmembrane region" description="Helical" evidence="11">
    <location>
        <begin position="130"/>
        <end position="154"/>
    </location>
</feature>
<proteinExistence type="inferred from homology"/>
<dbReference type="Pfam" id="PF02537">
    <property type="entry name" value="CRCB"/>
    <property type="match status" value="2"/>
</dbReference>
<dbReference type="SUPFAM" id="SSF81338">
    <property type="entry name" value="Aquaporin-like"/>
    <property type="match status" value="2"/>
</dbReference>
<feature type="transmembrane region" description="Helical" evidence="11">
    <location>
        <begin position="53"/>
        <end position="77"/>
    </location>
</feature>
<evidence type="ECO:0000256" key="2">
    <source>
        <dbReference type="ARBA" id="ARBA00022448"/>
    </source>
</evidence>
<feature type="transmembrane region" description="Helical" evidence="11">
    <location>
        <begin position="166"/>
        <end position="188"/>
    </location>
</feature>
<keyword evidence="2" id="KW-0813">Transport</keyword>
<evidence type="ECO:0000313" key="14">
    <source>
        <dbReference type="EMBL" id="CAJ1409827.1"/>
    </source>
</evidence>
<dbReference type="Gene3D" id="1.20.120.350">
    <property type="entry name" value="Voltage-gated potassium channels. Chain C"/>
    <property type="match status" value="1"/>
</dbReference>
<dbReference type="InterPro" id="IPR027359">
    <property type="entry name" value="Volt_channel_dom_sf"/>
</dbReference>
<evidence type="ECO:0000256" key="11">
    <source>
        <dbReference type="SAM" id="Phobius"/>
    </source>
</evidence>
<feature type="transmembrane region" description="Helical" evidence="11">
    <location>
        <begin position="194"/>
        <end position="227"/>
    </location>
</feature>
<dbReference type="PRINTS" id="PR00783">
    <property type="entry name" value="MINTRINSICP"/>
</dbReference>
<sequence>MTLGMSRAMGGPGLGWQTVGIYCGVQSAAGVAAAVCYSLLFGQSFNLAPSKGFSWYHAGLCELLYTFMLTFVVMNVAAAKKNATEKNQYYGMAIAFTVVAGAYGAGAVSGGCFNPAVALGIDISSAGIGFGWSILYIIFELMGAAMAAALFKVVRPEDFGGEKSQVTELVSEFLGTYMLVLTVGLNVLGKSKAAAFSIAAGLTSMIYALGDVSGAHFNPAVTVAILASGRCPELTPAKAGTYAGAQIAGGIAAALTYAFIYQGATFDLGPVGFSTWAGVSVAEIVYTFVLCFVVLCVAVSERTKASHLFGLAIGSCVTVGGFAIGGISGGSLNPAVSFGIATSNLLNGGYFYKALIYTVLEVLGGVAAAGVFMVTHQAEVEMEGKEAIRVAIWEWLKPLDFGVTTTHPGPFLKRHAHTCYKDSSASGYFFQNVLGCILMAAVARHKKAMNQHLATGLSSGLCGALTTWATWMGEVASTVVNGNIFQAFVSVLCMFCVSMASYRFGHFLAGCGMEEEPKCFDEYCGLRILFSKEVDSVEEGGSTSDSDADGEEHEEWGLQVDVPSTWRETPREEVFLSSAVHWAIVGIAFAFVATFLGVAAGYRYYAGLLDLAMGPFGALLRWWLSLFNKHTAPFPCFTLIANTLGCLCNALAGVYSVRVDDDSLARSALTAVSTGFAGSLSTVSTLVSELRSDTLGGLRVLDGSTLILGIIYPEDARPGSNGVRAPGSCRLLIANVGDSRAVLCRATDQGEAAQVQSYRLSEDHKPIVPTEQKRIEAKGGIVDLQGVWRVFTPGPANFGGKHIARWGLAVSRAFGDVLLKEPERYGCMGVLPGGLISAMPEIRVVDLEPSQDGEPEMSQENLDYLATTLEGLKKSLRYQAFDNRKPWMDEEGRLIWSPFRVKLAKIVFSQYFETAMGIIIVGNLCLIMFEADHDARCYPAYDGRMSECPFRSDTVSWISVLNAILLVLYSLECGVRFFVERTLFFCNTWNMIDLLIVCLGWISYGLASVVNLSLLRLSRLVRVLRAVRVFISVPEFYLLITGLYSSIKAIIFGSMMLLSFILFWAVITVELLHPLTSSLTYSECERCSRGFASVATAGVTLFQQIVAGDSWGAISIPLVEAFPWTGPMLFIIMMTISMGIMNLILAVIVERAAEARENDHEAKIRKKDQERSKNMIDLAVLCASMDKNNNGLLSLDEMESGYDQLEAFRKLMQQMDIKRDEMQVIFNVLDSDNSGEVSYLEFCQNLGSFLKRDPVIMHSLVQCSVLELRKMIREEVADVMHTHHQEVIDGQNRILVALGLEPQSPRTMTSTRTSTVGRSRQKAFARQTSPTRAGRESRHSSPATTQRATSPKASSTHVQALQKVESELQVLLEKADKMVATVGTDIPSPRLPEVESASIPEELISDEQLEDLWEGLQDLSEGFEQRAKDATLLQNKTSELAAALKQNLRERRNSDGLRSDDSSEFAIRLFKV</sequence>
<accession>A0AA36JQE6</accession>
<feature type="transmembrane region" description="Helical" evidence="11">
    <location>
        <begin position="453"/>
        <end position="472"/>
    </location>
</feature>
<dbReference type="GO" id="GO:0005509">
    <property type="term" value="F:calcium ion binding"/>
    <property type="evidence" value="ECO:0007669"/>
    <property type="project" value="InterPro"/>
</dbReference>
<keyword evidence="4 11" id="KW-0812">Transmembrane</keyword>
<evidence type="ECO:0000256" key="9">
    <source>
        <dbReference type="ARBA" id="ARBA00035585"/>
    </source>
</evidence>
<keyword evidence="5" id="KW-0106">Calcium</keyword>
<feature type="transmembrane region" description="Helical" evidence="11">
    <location>
        <begin position="21"/>
        <end position="41"/>
    </location>
</feature>
<feature type="domain" description="PPM-type phosphatase" evidence="13">
    <location>
        <begin position="651"/>
        <end position="899"/>
    </location>
</feature>
<dbReference type="InterPro" id="IPR034294">
    <property type="entry name" value="Aquaporin_transptr"/>
</dbReference>
<evidence type="ECO:0000256" key="4">
    <source>
        <dbReference type="ARBA" id="ARBA00022692"/>
    </source>
</evidence>
<name>A0AA36JQE6_9DINO</name>
<comment type="caution">
    <text evidence="14">The sequence shown here is derived from an EMBL/GenBank/DDBJ whole genome shotgun (WGS) entry which is preliminary data.</text>
</comment>
<dbReference type="InterPro" id="IPR022357">
    <property type="entry name" value="MIP_CS"/>
</dbReference>
<feature type="transmembrane region" description="Helical" evidence="11">
    <location>
        <begin position="604"/>
        <end position="624"/>
    </location>
</feature>
<dbReference type="SUPFAM" id="SSF81606">
    <property type="entry name" value="PP2C-like"/>
    <property type="match status" value="1"/>
</dbReference>
<dbReference type="Pfam" id="PF00481">
    <property type="entry name" value="PP2C"/>
    <property type="match status" value="1"/>
</dbReference>
<dbReference type="GO" id="GO:0005216">
    <property type="term" value="F:monoatomic ion channel activity"/>
    <property type="evidence" value="ECO:0007669"/>
    <property type="project" value="InterPro"/>
</dbReference>
<feature type="transmembrane region" description="Helical" evidence="11">
    <location>
        <begin position="954"/>
        <end position="971"/>
    </location>
</feature>
<evidence type="ECO:0000259" key="13">
    <source>
        <dbReference type="PROSITE" id="PS51746"/>
    </source>
</evidence>
<dbReference type="InterPro" id="IPR003691">
    <property type="entry name" value="FluC"/>
</dbReference>
<dbReference type="InterPro" id="IPR002048">
    <property type="entry name" value="EF_hand_dom"/>
</dbReference>
<dbReference type="Pfam" id="PF00520">
    <property type="entry name" value="Ion_trans"/>
    <property type="match status" value="1"/>
</dbReference>
<dbReference type="Pfam" id="PF13499">
    <property type="entry name" value="EF-hand_7"/>
    <property type="match status" value="1"/>
</dbReference>
<feature type="transmembrane region" description="Helical" evidence="11">
    <location>
        <begin position="273"/>
        <end position="296"/>
    </location>
</feature>
<dbReference type="InterPro" id="IPR018247">
    <property type="entry name" value="EF_Hand_1_Ca_BS"/>
</dbReference>
<dbReference type="SMART" id="SM00332">
    <property type="entry name" value="PP2Cc"/>
    <property type="match status" value="1"/>
</dbReference>
<feature type="transmembrane region" description="Helical" evidence="11">
    <location>
        <begin position="308"/>
        <end position="330"/>
    </location>
</feature>
<dbReference type="SMART" id="SM00054">
    <property type="entry name" value="EFh"/>
    <property type="match status" value="2"/>
</dbReference>
<dbReference type="InterPro" id="IPR001932">
    <property type="entry name" value="PPM-type_phosphatase-like_dom"/>
</dbReference>
<dbReference type="InterPro" id="IPR023271">
    <property type="entry name" value="Aquaporin-like"/>
</dbReference>
<dbReference type="InterPro" id="IPR011992">
    <property type="entry name" value="EF-hand-dom_pair"/>
</dbReference>
<dbReference type="Gene3D" id="3.60.40.10">
    <property type="entry name" value="PPM-type phosphatase domain"/>
    <property type="match status" value="1"/>
</dbReference>
<feature type="transmembrane region" description="Helical" evidence="11">
    <location>
        <begin position="991"/>
        <end position="1014"/>
    </location>
</feature>
<evidence type="ECO:0000313" key="15">
    <source>
        <dbReference type="Proteomes" id="UP001178507"/>
    </source>
</evidence>
<dbReference type="PROSITE" id="PS00221">
    <property type="entry name" value="MIP"/>
    <property type="match status" value="1"/>
</dbReference>
<evidence type="ECO:0000256" key="10">
    <source>
        <dbReference type="SAM" id="MobiDB-lite"/>
    </source>
</evidence>
<feature type="transmembrane region" description="Helical" evidence="11">
    <location>
        <begin position="1050"/>
        <end position="1069"/>
    </location>
</feature>
<dbReference type="PROSITE" id="PS50222">
    <property type="entry name" value="EF_HAND_2"/>
    <property type="match status" value="1"/>
</dbReference>
<dbReference type="InterPro" id="IPR036457">
    <property type="entry name" value="PPM-type-like_dom_sf"/>
</dbReference>
<evidence type="ECO:0000259" key="12">
    <source>
        <dbReference type="PROSITE" id="PS50222"/>
    </source>
</evidence>
<dbReference type="SUPFAM" id="SSF81324">
    <property type="entry name" value="Voltage-gated potassium channels"/>
    <property type="match status" value="1"/>
</dbReference>
<evidence type="ECO:0000256" key="5">
    <source>
        <dbReference type="ARBA" id="ARBA00022837"/>
    </source>
</evidence>
<comment type="catalytic activity">
    <reaction evidence="9">
        <text>fluoride(in) = fluoride(out)</text>
        <dbReference type="Rhea" id="RHEA:76159"/>
        <dbReference type="ChEBI" id="CHEBI:17051"/>
    </reaction>
    <physiologicalReaction direction="left-to-right" evidence="9">
        <dbReference type="Rhea" id="RHEA:76160"/>
    </physiologicalReaction>
</comment>
<dbReference type="EMBL" id="CAUJNA010003788">
    <property type="protein sequence ID" value="CAJ1409827.1"/>
    <property type="molecule type" value="Genomic_DNA"/>
</dbReference>
<keyword evidence="3" id="KW-1003">Cell membrane</keyword>
<feature type="compositionally biased region" description="Low complexity" evidence="10">
    <location>
        <begin position="1304"/>
        <end position="1318"/>
    </location>
</feature>
<dbReference type="SUPFAM" id="SSF47473">
    <property type="entry name" value="EF-hand"/>
    <property type="match status" value="1"/>
</dbReference>
<evidence type="ECO:0000256" key="8">
    <source>
        <dbReference type="ARBA" id="ARBA00035120"/>
    </source>
</evidence>
<dbReference type="CDD" id="cd00143">
    <property type="entry name" value="PP2Cc"/>
    <property type="match status" value="1"/>
</dbReference>
<feature type="transmembrane region" description="Helical" evidence="11">
    <location>
        <begin position="636"/>
        <end position="656"/>
    </location>
</feature>
<keyword evidence="15" id="KW-1185">Reference proteome</keyword>
<dbReference type="Gene3D" id="1.10.287.70">
    <property type="match status" value="1"/>
</dbReference>
<evidence type="ECO:0000256" key="7">
    <source>
        <dbReference type="ARBA" id="ARBA00023136"/>
    </source>
</evidence>
<dbReference type="InterPro" id="IPR005821">
    <property type="entry name" value="Ion_trans_dom"/>
</dbReference>
<reference evidence="14" key="1">
    <citation type="submission" date="2023-08" db="EMBL/GenBank/DDBJ databases">
        <authorList>
            <person name="Chen Y."/>
            <person name="Shah S."/>
            <person name="Dougan E. K."/>
            <person name="Thang M."/>
            <person name="Chan C."/>
        </authorList>
    </citation>
    <scope>NUCLEOTIDE SEQUENCE</scope>
</reference>
<feature type="transmembrane region" description="Helical" evidence="11">
    <location>
        <begin position="574"/>
        <end position="598"/>
    </location>
</feature>
<feature type="transmembrane region" description="Helical" evidence="11">
    <location>
        <begin position="350"/>
        <end position="375"/>
    </location>
</feature>
<dbReference type="PROSITE" id="PS51746">
    <property type="entry name" value="PPM_2"/>
    <property type="match status" value="1"/>
</dbReference>
<comment type="similarity">
    <text evidence="8">Belongs to the fluoride channel Fluc/FEX (TC 1.A.43) family.</text>
</comment>
<dbReference type="Proteomes" id="UP001178507">
    <property type="component" value="Unassembled WGS sequence"/>
</dbReference>
<dbReference type="GO" id="GO:0005886">
    <property type="term" value="C:plasma membrane"/>
    <property type="evidence" value="ECO:0007669"/>
    <property type="project" value="UniProtKB-SubCell"/>
</dbReference>
<dbReference type="Gene3D" id="1.20.1080.10">
    <property type="entry name" value="Glycerol uptake facilitator protein"/>
    <property type="match status" value="2"/>
</dbReference>
<dbReference type="CDD" id="cd00051">
    <property type="entry name" value="EFh"/>
    <property type="match status" value="1"/>
</dbReference>
<keyword evidence="6 11" id="KW-1133">Transmembrane helix</keyword>
<feature type="transmembrane region" description="Helical" evidence="11">
    <location>
        <begin position="1128"/>
        <end position="1149"/>
    </location>
</feature>
<evidence type="ECO:0000256" key="6">
    <source>
        <dbReference type="ARBA" id="ARBA00022989"/>
    </source>
</evidence>
<organism evidence="14 15">
    <name type="scientific">Effrenium voratum</name>
    <dbReference type="NCBI Taxonomy" id="2562239"/>
    <lineage>
        <taxon>Eukaryota</taxon>
        <taxon>Sar</taxon>
        <taxon>Alveolata</taxon>
        <taxon>Dinophyceae</taxon>
        <taxon>Suessiales</taxon>
        <taxon>Symbiodiniaceae</taxon>
        <taxon>Effrenium</taxon>
    </lineage>
</organism>
<feature type="transmembrane region" description="Helical" evidence="11">
    <location>
        <begin position="89"/>
        <end position="110"/>
    </location>
</feature>
<dbReference type="PROSITE" id="PS00018">
    <property type="entry name" value="EF_HAND_1"/>
    <property type="match status" value="2"/>
</dbReference>
<dbReference type="Gene3D" id="1.10.238.10">
    <property type="entry name" value="EF-hand"/>
    <property type="match status" value="1"/>
</dbReference>
<feature type="compositionally biased region" description="Polar residues" evidence="10">
    <location>
        <begin position="1340"/>
        <end position="1359"/>
    </location>
</feature>
<dbReference type="InterPro" id="IPR000425">
    <property type="entry name" value="MIP"/>
</dbReference>
<keyword evidence="7 11" id="KW-0472">Membrane</keyword>
<evidence type="ECO:0000256" key="3">
    <source>
        <dbReference type="ARBA" id="ARBA00022475"/>
    </source>
</evidence>
<comment type="subcellular location">
    <subcellularLocation>
        <location evidence="1">Cell membrane</location>
        <topology evidence="1">Multi-pass membrane protein</topology>
    </subcellularLocation>
</comment>
<protein>
    <submittedName>
        <fullName evidence="14">Uncharacterized protein</fullName>
    </submittedName>
</protein>
<feature type="transmembrane region" description="Helical" evidence="11">
    <location>
        <begin position="1026"/>
        <end position="1044"/>
    </location>
</feature>
<dbReference type="Pfam" id="PF00230">
    <property type="entry name" value="MIP"/>
    <property type="match status" value="1"/>
</dbReference>
<gene>
    <name evidence="14" type="ORF">EVOR1521_LOCUS30820</name>
</gene>
<evidence type="ECO:0000256" key="1">
    <source>
        <dbReference type="ARBA" id="ARBA00004651"/>
    </source>
</evidence>
<feature type="transmembrane region" description="Helical" evidence="11">
    <location>
        <begin position="484"/>
        <end position="504"/>
    </location>
</feature>
<feature type="region of interest" description="Disordered" evidence="10">
    <location>
        <begin position="1301"/>
        <end position="1360"/>
    </location>
</feature>
<feature type="transmembrane region" description="Helical" evidence="11">
    <location>
        <begin position="239"/>
        <end position="261"/>
    </location>
</feature>
<dbReference type="PANTHER" id="PTHR45724:SF13">
    <property type="entry name" value="AQUAPORIN NIP1-1-RELATED"/>
    <property type="match status" value="1"/>
</dbReference>
<dbReference type="PANTHER" id="PTHR45724">
    <property type="entry name" value="AQUAPORIN NIP2-1"/>
    <property type="match status" value="1"/>
</dbReference>
<feature type="domain" description="EF-hand" evidence="12">
    <location>
        <begin position="1217"/>
        <end position="1252"/>
    </location>
</feature>